<dbReference type="RefSeq" id="XP_005833616.1">
    <property type="nucleotide sequence ID" value="XM_005833559.1"/>
</dbReference>
<feature type="compositionally biased region" description="Basic and acidic residues" evidence="1">
    <location>
        <begin position="380"/>
        <end position="389"/>
    </location>
</feature>
<sequence>MGAGPCCCALAAVRLSDIKISTLDAKLTDDRRQEMREKFETHQQPLGYGRPRSFAGREQAAQDRAMRVMLTTGIEKKISKEVFANQTAATIPKLRERVPWKRSMLQQPLSYEPLPFREEERVEDVSAQAGEGVAQEYFSVEKFSILMSMNMSKILEEEDFEDSVRKNAFDHALIKSKEEDFEEYDMDAEHKRVPCSCGAGEMRYAKPYRNSSGEFDGRSYVDVDSSRLHTSSSNLSSSNDYDEYGGLNDWESDSTDWNSYVNELLDNQELSVAWRDILHDKQEAVSRALQDLARTKDNAFMIISEKAEVAQHLEEDFKKYVSQARTELRSQLENARVMAKRRRKKELAVKRELTEAKKFAQIQAKTLHHDRSSDMSGSGLRDRGDSYDQETKNAIHKAQMRLFLQQRRLKSARLEMIECLREQQKIQTEMNHLRSLVHRDKKLVESSDLRSTSEREQQRPQSRSQTPAYSKPSTPGHLPSPYSSTRSGAPDRDGMSRIKKNDLTKGGRTRGERTDVHDRSSESLSFDDSDAVDDGADTNSRHDDEADKVQEKKVDKQEQEQVQRTSIEYLSTESCAYHPDLGYVGDGPPTTDAEAAEFARKARDPAAYSEASMKHRRASQHNIEQALKLMEDDGKTVQGPPTSEQESSSQPAGEELANNAGDQDKTSSDPPAKLEAPQVGQDQPTKVEESYLRPVPENDEHAHGSVNWSYWGEKRTLAQLICRDIRLSGFLSPACVNDERTLAKHRGKKKYFASLARAALFIERISRIDKMVREEEEEVVVEGGGGGGGFANVGMTVCGTGMRTDERIDAGKGNEDNSESSEGSK</sequence>
<dbReference type="PaxDb" id="55529-EKX46636"/>
<evidence type="ECO:0000313" key="4">
    <source>
        <dbReference type="Proteomes" id="UP000011087"/>
    </source>
</evidence>
<dbReference type="AlphaFoldDB" id="L1JDP6"/>
<dbReference type="EnsemblProtists" id="EKX46636">
    <property type="protein sequence ID" value="EKX46636"/>
    <property type="gene ID" value="GUITHDRAFT_138024"/>
</dbReference>
<dbReference type="HOGENOM" id="CLU_343408_0_0_1"/>
<name>L1JDP6_GUITC</name>
<proteinExistence type="predicted"/>
<evidence type="ECO:0000313" key="3">
    <source>
        <dbReference type="EnsemblProtists" id="EKX46636"/>
    </source>
</evidence>
<gene>
    <name evidence="2" type="ORF">GUITHDRAFT_138024</name>
</gene>
<feature type="compositionally biased region" description="Acidic residues" evidence="1">
    <location>
        <begin position="525"/>
        <end position="536"/>
    </location>
</feature>
<organism evidence="2">
    <name type="scientific">Guillardia theta (strain CCMP2712)</name>
    <name type="common">Cryptophyte</name>
    <dbReference type="NCBI Taxonomy" id="905079"/>
    <lineage>
        <taxon>Eukaryota</taxon>
        <taxon>Cryptophyceae</taxon>
        <taxon>Pyrenomonadales</taxon>
        <taxon>Geminigeraceae</taxon>
        <taxon>Guillardia</taxon>
    </lineage>
</organism>
<dbReference type="Proteomes" id="UP000011087">
    <property type="component" value="Unassembled WGS sequence"/>
</dbReference>
<accession>L1JDP6</accession>
<dbReference type="GeneID" id="17303327"/>
<feature type="compositionally biased region" description="Basic and acidic residues" evidence="1">
    <location>
        <begin position="489"/>
        <end position="521"/>
    </location>
</feature>
<reference evidence="4" key="2">
    <citation type="submission" date="2012-11" db="EMBL/GenBank/DDBJ databases">
        <authorList>
            <person name="Kuo A."/>
            <person name="Curtis B.A."/>
            <person name="Tanifuji G."/>
            <person name="Burki F."/>
            <person name="Gruber A."/>
            <person name="Irimia M."/>
            <person name="Maruyama S."/>
            <person name="Arias M.C."/>
            <person name="Ball S.G."/>
            <person name="Gile G.H."/>
            <person name="Hirakawa Y."/>
            <person name="Hopkins J.F."/>
            <person name="Rensing S.A."/>
            <person name="Schmutz J."/>
            <person name="Symeonidi A."/>
            <person name="Elias M."/>
            <person name="Eveleigh R.J."/>
            <person name="Herman E.K."/>
            <person name="Klute M.J."/>
            <person name="Nakayama T."/>
            <person name="Obornik M."/>
            <person name="Reyes-Prieto A."/>
            <person name="Armbrust E.V."/>
            <person name="Aves S.J."/>
            <person name="Beiko R.G."/>
            <person name="Coutinho P."/>
            <person name="Dacks J.B."/>
            <person name="Durnford D.G."/>
            <person name="Fast N.M."/>
            <person name="Green B.R."/>
            <person name="Grisdale C."/>
            <person name="Hempe F."/>
            <person name="Henrissat B."/>
            <person name="Hoppner M.P."/>
            <person name="Ishida K.-I."/>
            <person name="Kim E."/>
            <person name="Koreny L."/>
            <person name="Kroth P.G."/>
            <person name="Liu Y."/>
            <person name="Malik S.-B."/>
            <person name="Maier U.G."/>
            <person name="McRose D."/>
            <person name="Mock T."/>
            <person name="Neilson J.A."/>
            <person name="Onodera N.T."/>
            <person name="Poole A.M."/>
            <person name="Pritham E.J."/>
            <person name="Richards T.A."/>
            <person name="Rocap G."/>
            <person name="Roy S.W."/>
            <person name="Sarai C."/>
            <person name="Schaack S."/>
            <person name="Shirato S."/>
            <person name="Slamovits C.H."/>
            <person name="Spencer D.F."/>
            <person name="Suzuki S."/>
            <person name="Worden A.Z."/>
            <person name="Zauner S."/>
            <person name="Barry K."/>
            <person name="Bell C."/>
            <person name="Bharti A.K."/>
            <person name="Crow J.A."/>
            <person name="Grimwood J."/>
            <person name="Kramer R."/>
            <person name="Lindquist E."/>
            <person name="Lucas S."/>
            <person name="Salamov A."/>
            <person name="McFadden G.I."/>
            <person name="Lane C.E."/>
            <person name="Keeling P.J."/>
            <person name="Gray M.W."/>
            <person name="Grigoriev I.V."/>
            <person name="Archibald J.M."/>
        </authorList>
    </citation>
    <scope>NUCLEOTIDE SEQUENCE</scope>
    <source>
        <strain evidence="4">CCMP2712</strain>
    </source>
</reference>
<keyword evidence="4" id="KW-1185">Reference proteome</keyword>
<feature type="region of interest" description="Disordered" evidence="1">
    <location>
        <begin position="363"/>
        <end position="389"/>
    </location>
</feature>
<reference evidence="2 4" key="1">
    <citation type="journal article" date="2012" name="Nature">
        <title>Algal genomes reveal evolutionary mosaicism and the fate of nucleomorphs.</title>
        <authorList>
            <consortium name="DOE Joint Genome Institute"/>
            <person name="Curtis B.A."/>
            <person name="Tanifuji G."/>
            <person name="Burki F."/>
            <person name="Gruber A."/>
            <person name="Irimia M."/>
            <person name="Maruyama S."/>
            <person name="Arias M.C."/>
            <person name="Ball S.G."/>
            <person name="Gile G.H."/>
            <person name="Hirakawa Y."/>
            <person name="Hopkins J.F."/>
            <person name="Kuo A."/>
            <person name="Rensing S.A."/>
            <person name="Schmutz J."/>
            <person name="Symeonidi A."/>
            <person name="Elias M."/>
            <person name="Eveleigh R.J."/>
            <person name="Herman E.K."/>
            <person name="Klute M.J."/>
            <person name="Nakayama T."/>
            <person name="Obornik M."/>
            <person name="Reyes-Prieto A."/>
            <person name="Armbrust E.V."/>
            <person name="Aves S.J."/>
            <person name="Beiko R.G."/>
            <person name="Coutinho P."/>
            <person name="Dacks J.B."/>
            <person name="Durnford D.G."/>
            <person name="Fast N.M."/>
            <person name="Green B.R."/>
            <person name="Grisdale C.J."/>
            <person name="Hempel F."/>
            <person name="Henrissat B."/>
            <person name="Hoppner M.P."/>
            <person name="Ishida K."/>
            <person name="Kim E."/>
            <person name="Koreny L."/>
            <person name="Kroth P.G."/>
            <person name="Liu Y."/>
            <person name="Malik S.B."/>
            <person name="Maier U.G."/>
            <person name="McRose D."/>
            <person name="Mock T."/>
            <person name="Neilson J.A."/>
            <person name="Onodera N.T."/>
            <person name="Poole A.M."/>
            <person name="Pritham E.J."/>
            <person name="Richards T.A."/>
            <person name="Rocap G."/>
            <person name="Roy S.W."/>
            <person name="Sarai C."/>
            <person name="Schaack S."/>
            <person name="Shirato S."/>
            <person name="Slamovits C.H."/>
            <person name="Spencer D.F."/>
            <person name="Suzuki S."/>
            <person name="Worden A.Z."/>
            <person name="Zauner S."/>
            <person name="Barry K."/>
            <person name="Bell C."/>
            <person name="Bharti A.K."/>
            <person name="Crow J.A."/>
            <person name="Grimwood J."/>
            <person name="Kramer R."/>
            <person name="Lindquist E."/>
            <person name="Lucas S."/>
            <person name="Salamov A."/>
            <person name="McFadden G.I."/>
            <person name="Lane C.E."/>
            <person name="Keeling P.J."/>
            <person name="Gray M.W."/>
            <person name="Grigoriev I.V."/>
            <person name="Archibald J.M."/>
        </authorList>
    </citation>
    <scope>NUCLEOTIDE SEQUENCE</scope>
    <source>
        <strain evidence="2 4">CCMP2712</strain>
    </source>
</reference>
<feature type="compositionally biased region" description="Basic and acidic residues" evidence="1">
    <location>
        <begin position="444"/>
        <end position="458"/>
    </location>
</feature>
<feature type="region of interest" description="Disordered" evidence="1">
    <location>
        <begin position="577"/>
        <end position="621"/>
    </location>
</feature>
<dbReference type="KEGG" id="gtt:GUITHDRAFT_138024"/>
<feature type="region of interest" description="Disordered" evidence="1">
    <location>
        <begin position="803"/>
        <end position="825"/>
    </location>
</feature>
<protein>
    <submittedName>
        <fullName evidence="2 3">Uncharacterized protein</fullName>
    </submittedName>
</protein>
<feature type="region of interest" description="Disordered" evidence="1">
    <location>
        <begin position="633"/>
        <end position="686"/>
    </location>
</feature>
<reference evidence="3" key="3">
    <citation type="submission" date="2015-06" db="UniProtKB">
        <authorList>
            <consortium name="EnsemblProtists"/>
        </authorList>
    </citation>
    <scope>IDENTIFICATION</scope>
</reference>
<evidence type="ECO:0000313" key="2">
    <source>
        <dbReference type="EMBL" id="EKX46636.1"/>
    </source>
</evidence>
<feature type="compositionally biased region" description="Basic and acidic residues" evidence="1">
    <location>
        <begin position="539"/>
        <end position="561"/>
    </location>
</feature>
<dbReference type="EMBL" id="JH992993">
    <property type="protein sequence ID" value="EKX46636.1"/>
    <property type="molecule type" value="Genomic_DNA"/>
</dbReference>
<evidence type="ECO:0000256" key="1">
    <source>
        <dbReference type="SAM" id="MobiDB-lite"/>
    </source>
</evidence>
<feature type="compositionally biased region" description="Basic and acidic residues" evidence="1">
    <location>
        <begin position="803"/>
        <end position="815"/>
    </location>
</feature>
<feature type="region of interest" description="Disordered" evidence="1">
    <location>
        <begin position="444"/>
        <end position="564"/>
    </location>
</feature>